<dbReference type="Gene3D" id="3.60.15.10">
    <property type="entry name" value="Ribonuclease Z/Hydroxyacylglutathione hydrolase-like"/>
    <property type="match status" value="1"/>
</dbReference>
<dbReference type="PANTHER" id="PTHR42978">
    <property type="entry name" value="QUORUM-QUENCHING LACTONASE YTNP-RELATED-RELATED"/>
    <property type="match status" value="1"/>
</dbReference>
<dbReference type="EMBL" id="JACEIQ010000002">
    <property type="protein sequence ID" value="MBA4493397.1"/>
    <property type="molecule type" value="Genomic_DNA"/>
</dbReference>
<keyword evidence="4 7" id="KW-0378">Hydrolase</keyword>
<organism evidence="7 8">
    <name type="scientific">Paenactinomyces guangxiensis</name>
    <dbReference type="NCBI Taxonomy" id="1490290"/>
    <lineage>
        <taxon>Bacteria</taxon>
        <taxon>Bacillati</taxon>
        <taxon>Bacillota</taxon>
        <taxon>Bacilli</taxon>
        <taxon>Bacillales</taxon>
        <taxon>Thermoactinomycetaceae</taxon>
        <taxon>Paenactinomyces</taxon>
    </lineage>
</organism>
<gene>
    <name evidence="7" type="ORF">H1191_03625</name>
</gene>
<evidence type="ECO:0000256" key="2">
    <source>
        <dbReference type="ARBA" id="ARBA00007749"/>
    </source>
</evidence>
<dbReference type="InterPro" id="IPR036866">
    <property type="entry name" value="RibonucZ/Hydroxyglut_hydro"/>
</dbReference>
<sequence>MSGGYCTHPEKMVLPYKKLKKRIFPALFSLIEHPVHGPILFDTGYSSRFFSETKRFPYRLFRLITPVTFSEHESARSQVKEAGYAPEEIRTIILSHLHTDHVAGLMDFPRSEMICSRSAWEAVRGKEGWSALKRGLIPSLLPGDFADRVLFVEDTPVLSIKDRFSPFETGRDLFGDGSLISVALPGHAAGQIGLFLRTEQQGTIFLAADSCWVSEAYQKNVLPHPLTDLLTADKKALVESLAKVHALSLQHPDITIVPSHCLETWKTLSAPGAR</sequence>
<dbReference type="GO" id="GO:0016787">
    <property type="term" value="F:hydrolase activity"/>
    <property type="evidence" value="ECO:0007669"/>
    <property type="project" value="UniProtKB-KW"/>
</dbReference>
<dbReference type="InterPro" id="IPR051013">
    <property type="entry name" value="MBL_superfamily_lactonases"/>
</dbReference>
<evidence type="ECO:0000313" key="7">
    <source>
        <dbReference type="EMBL" id="MBA4493397.1"/>
    </source>
</evidence>
<protein>
    <submittedName>
        <fullName evidence="7">MBL fold metallo-hydrolase</fullName>
    </submittedName>
</protein>
<proteinExistence type="inferred from homology"/>
<name>A0A7W2A7R6_9BACL</name>
<reference evidence="7 8" key="1">
    <citation type="submission" date="2020-07" db="EMBL/GenBank/DDBJ databases">
        <authorList>
            <person name="Feng H."/>
        </authorList>
    </citation>
    <scope>NUCLEOTIDE SEQUENCE [LARGE SCALE GENOMIC DNA]</scope>
    <source>
        <strain evidence="8">s-10</strain>
    </source>
</reference>
<dbReference type="GO" id="GO:0046872">
    <property type="term" value="F:metal ion binding"/>
    <property type="evidence" value="ECO:0007669"/>
    <property type="project" value="UniProtKB-KW"/>
</dbReference>
<dbReference type="SUPFAM" id="SSF56281">
    <property type="entry name" value="Metallo-hydrolase/oxidoreductase"/>
    <property type="match status" value="1"/>
</dbReference>
<keyword evidence="5" id="KW-0862">Zinc</keyword>
<evidence type="ECO:0000256" key="5">
    <source>
        <dbReference type="ARBA" id="ARBA00022833"/>
    </source>
</evidence>
<dbReference type="Pfam" id="PF00753">
    <property type="entry name" value="Lactamase_B"/>
    <property type="match status" value="1"/>
</dbReference>
<dbReference type="SMART" id="SM00849">
    <property type="entry name" value="Lactamase_B"/>
    <property type="match status" value="1"/>
</dbReference>
<keyword evidence="8" id="KW-1185">Reference proteome</keyword>
<evidence type="ECO:0000313" key="8">
    <source>
        <dbReference type="Proteomes" id="UP000535491"/>
    </source>
</evidence>
<evidence type="ECO:0000256" key="4">
    <source>
        <dbReference type="ARBA" id="ARBA00022801"/>
    </source>
</evidence>
<dbReference type="Proteomes" id="UP000535491">
    <property type="component" value="Unassembled WGS sequence"/>
</dbReference>
<dbReference type="InterPro" id="IPR001279">
    <property type="entry name" value="Metallo-B-lactamas"/>
</dbReference>
<evidence type="ECO:0000256" key="3">
    <source>
        <dbReference type="ARBA" id="ARBA00022723"/>
    </source>
</evidence>
<evidence type="ECO:0000259" key="6">
    <source>
        <dbReference type="SMART" id="SM00849"/>
    </source>
</evidence>
<dbReference type="CDD" id="cd07730">
    <property type="entry name" value="metallo-hydrolase-like_MBL-fold"/>
    <property type="match status" value="1"/>
</dbReference>
<evidence type="ECO:0000256" key="1">
    <source>
        <dbReference type="ARBA" id="ARBA00001947"/>
    </source>
</evidence>
<comment type="caution">
    <text evidence="7">The sequence shown here is derived from an EMBL/GenBank/DDBJ whole genome shotgun (WGS) entry which is preliminary data.</text>
</comment>
<feature type="domain" description="Metallo-beta-lactamase" evidence="6">
    <location>
        <begin position="25"/>
        <end position="260"/>
    </location>
</feature>
<comment type="similarity">
    <text evidence="2">Belongs to the metallo-beta-lactamase superfamily.</text>
</comment>
<comment type="cofactor">
    <cofactor evidence="1">
        <name>Zn(2+)</name>
        <dbReference type="ChEBI" id="CHEBI:29105"/>
    </cofactor>
</comment>
<dbReference type="PANTHER" id="PTHR42978:SF2">
    <property type="entry name" value="102 KBASES UNSTABLE REGION: FROM 1 TO 119443"/>
    <property type="match status" value="1"/>
</dbReference>
<keyword evidence="3" id="KW-0479">Metal-binding</keyword>
<dbReference type="AlphaFoldDB" id="A0A7W2A7R6"/>
<accession>A0A7W2A7R6</accession>